<comment type="caution">
    <text evidence="1">The sequence shown here is derived from an EMBL/GenBank/DDBJ whole genome shotgun (WGS) entry which is preliminary data.</text>
</comment>
<dbReference type="EMBL" id="MU150269">
    <property type="protein sequence ID" value="KAF9462697.1"/>
    <property type="molecule type" value="Genomic_DNA"/>
</dbReference>
<organism evidence="1 2">
    <name type="scientific">Collybia nuda</name>
    <dbReference type="NCBI Taxonomy" id="64659"/>
    <lineage>
        <taxon>Eukaryota</taxon>
        <taxon>Fungi</taxon>
        <taxon>Dikarya</taxon>
        <taxon>Basidiomycota</taxon>
        <taxon>Agaricomycotina</taxon>
        <taxon>Agaricomycetes</taxon>
        <taxon>Agaricomycetidae</taxon>
        <taxon>Agaricales</taxon>
        <taxon>Tricholomatineae</taxon>
        <taxon>Clitocybaceae</taxon>
        <taxon>Collybia</taxon>
    </lineage>
</organism>
<dbReference type="Proteomes" id="UP000807353">
    <property type="component" value="Unassembled WGS sequence"/>
</dbReference>
<proteinExistence type="predicted"/>
<keyword evidence="2" id="KW-1185">Reference proteome</keyword>
<evidence type="ECO:0000313" key="1">
    <source>
        <dbReference type="EMBL" id="KAF9462697.1"/>
    </source>
</evidence>
<accession>A0A9P6CEB8</accession>
<evidence type="ECO:0000313" key="2">
    <source>
        <dbReference type="Proteomes" id="UP000807353"/>
    </source>
</evidence>
<dbReference type="OrthoDB" id="3348320at2759"/>
<name>A0A9P6CEB8_9AGAR</name>
<sequence length="222" mass="24899">MLKKMKSMVTLGQPEVKQYLTAKDIERGKTLLLSNVMIGGHKPATYHRSGGATSVIILGNRTSTKDVDFISSRPEEFNEICDAKYEATQELKTYPGDWLNSDMIAYVHGEPDCDKLFENSVNMGEIMYQSDVIVAYVADWRFQLVGKIQRCYMVAQSDGSDTRHLSDAIYILILLVTRNGGPLSIAMIRTWYAIGPLLTMKELTFIDNCYQRHLGVVSGLTA</sequence>
<reference evidence="1" key="1">
    <citation type="submission" date="2020-11" db="EMBL/GenBank/DDBJ databases">
        <authorList>
            <consortium name="DOE Joint Genome Institute"/>
            <person name="Ahrendt S."/>
            <person name="Riley R."/>
            <person name="Andreopoulos W."/>
            <person name="Labutti K."/>
            <person name="Pangilinan J."/>
            <person name="Ruiz-Duenas F.J."/>
            <person name="Barrasa J.M."/>
            <person name="Sanchez-Garcia M."/>
            <person name="Camarero S."/>
            <person name="Miyauchi S."/>
            <person name="Serrano A."/>
            <person name="Linde D."/>
            <person name="Babiker R."/>
            <person name="Drula E."/>
            <person name="Ayuso-Fernandez I."/>
            <person name="Pacheco R."/>
            <person name="Padilla G."/>
            <person name="Ferreira P."/>
            <person name="Barriuso J."/>
            <person name="Kellner H."/>
            <person name="Castanera R."/>
            <person name="Alfaro M."/>
            <person name="Ramirez L."/>
            <person name="Pisabarro A.G."/>
            <person name="Kuo A."/>
            <person name="Tritt A."/>
            <person name="Lipzen A."/>
            <person name="He G."/>
            <person name="Yan M."/>
            <person name="Ng V."/>
            <person name="Cullen D."/>
            <person name="Martin F."/>
            <person name="Rosso M.-N."/>
            <person name="Henrissat B."/>
            <person name="Hibbett D."/>
            <person name="Martinez A.T."/>
            <person name="Grigoriev I.V."/>
        </authorList>
    </citation>
    <scope>NUCLEOTIDE SEQUENCE</scope>
    <source>
        <strain evidence="1">CBS 247.69</strain>
    </source>
</reference>
<protein>
    <submittedName>
        <fullName evidence="1">Uncharacterized protein</fullName>
    </submittedName>
</protein>
<gene>
    <name evidence="1" type="ORF">BDZ94DRAFT_1309405</name>
</gene>
<dbReference type="AlphaFoldDB" id="A0A9P6CEB8"/>